<organism evidence="1 2">
    <name type="scientific">Naganishia cerealis</name>
    <dbReference type="NCBI Taxonomy" id="610337"/>
    <lineage>
        <taxon>Eukaryota</taxon>
        <taxon>Fungi</taxon>
        <taxon>Dikarya</taxon>
        <taxon>Basidiomycota</taxon>
        <taxon>Agaricomycotina</taxon>
        <taxon>Tremellomycetes</taxon>
        <taxon>Filobasidiales</taxon>
        <taxon>Filobasidiaceae</taxon>
        <taxon>Naganishia</taxon>
    </lineage>
</organism>
<comment type="caution">
    <text evidence="1">The sequence shown here is derived from an EMBL/GenBank/DDBJ whole genome shotgun (WGS) entry which is preliminary data.</text>
</comment>
<proteinExistence type="predicted"/>
<sequence length="420" mass="47410">MGKMYAKRLAASGMKKICVCDRFERYEALKEEMKGVPNIQVLKDGHQVSRISDFIIYSVEAEFISQVVKTYGPLTTEGQPLVIIQHRAPDDKVRVVEKILESFKSRYVYLTYEEHDLVTANTQAVTHAAFLSMGTAWKNSQDYPWETERYVGGIEIVKINIALRIYSNKWHVYAGLAILNPSAREQIRMYAQCATDIFKLMIEEKKDVLRERMYAAREGVFGWTRQQEGDDVVDATTTSIKQRKPILLSDRILDQFSLGPKPEPGEPVRPNSHLSLLAMVDCWHKLGIKPYDHLDVAGTPVFMLWIGVAEYLFRSTSRLEMAVDCAIKDKTHRSDDTEFVVAARGWSQCVSFGSFDLYRSRFEETASFFAPRFQEATVIGGKMIKTILDESAQVKAAAEARAATQAVSAASNATSDKTSV</sequence>
<name>A0ACC2WGS6_9TREE</name>
<dbReference type="EMBL" id="JASBWR010000016">
    <property type="protein sequence ID" value="KAJ9109742.1"/>
    <property type="molecule type" value="Genomic_DNA"/>
</dbReference>
<protein>
    <submittedName>
        <fullName evidence="1">Uncharacterized protein</fullName>
    </submittedName>
</protein>
<accession>A0ACC2WGS6</accession>
<reference evidence="1" key="1">
    <citation type="submission" date="2023-04" db="EMBL/GenBank/DDBJ databases">
        <title>Draft Genome sequencing of Naganishia species isolated from polar environments using Oxford Nanopore Technology.</title>
        <authorList>
            <person name="Leo P."/>
            <person name="Venkateswaran K."/>
        </authorList>
    </citation>
    <scope>NUCLEOTIDE SEQUENCE</scope>
    <source>
        <strain evidence="1">MNA-CCFEE 5261</strain>
    </source>
</reference>
<dbReference type="Proteomes" id="UP001241377">
    <property type="component" value="Unassembled WGS sequence"/>
</dbReference>
<evidence type="ECO:0000313" key="1">
    <source>
        <dbReference type="EMBL" id="KAJ9109742.1"/>
    </source>
</evidence>
<keyword evidence="2" id="KW-1185">Reference proteome</keyword>
<gene>
    <name evidence="1" type="ORF">QFC19_001972</name>
</gene>
<evidence type="ECO:0000313" key="2">
    <source>
        <dbReference type="Proteomes" id="UP001241377"/>
    </source>
</evidence>